<dbReference type="AlphaFoldDB" id="A0A4Y4DPT3"/>
<gene>
    <name evidence="1" type="ORF">AUR04nite_14260</name>
</gene>
<evidence type="ECO:0000313" key="2">
    <source>
        <dbReference type="Proteomes" id="UP000316612"/>
    </source>
</evidence>
<dbReference type="Proteomes" id="UP000316612">
    <property type="component" value="Unassembled WGS sequence"/>
</dbReference>
<sequence>MGRVFEGRYIADPQAQQVTVFLIGMRANRWWKIGKTLRTASRMAPMLNYLMQHPESGLLGFHNWGGRTTLLLSYWKSPEHLRRFAADKDAPHLAAWREFMGGIGSGDVGIWHETYSVEAGRMEAVYGDMPKFGLAKAVGHQKITPSTRTAKQRMGLHPIAQGRA</sequence>
<comment type="caution">
    <text evidence="1">The sequence shown here is derived from an EMBL/GenBank/DDBJ whole genome shotgun (WGS) entry which is preliminary data.</text>
</comment>
<dbReference type="InterPro" id="IPR025444">
    <property type="entry name" value="Monooxy_af470"/>
</dbReference>
<proteinExistence type="predicted"/>
<protein>
    <submittedName>
        <fullName evidence="1">Transcriptional regulator</fullName>
    </submittedName>
</protein>
<evidence type="ECO:0000313" key="1">
    <source>
        <dbReference type="EMBL" id="GED05894.1"/>
    </source>
</evidence>
<dbReference type="EMBL" id="BJNY01000007">
    <property type="protein sequence ID" value="GED05894.1"/>
    <property type="molecule type" value="Genomic_DNA"/>
</dbReference>
<dbReference type="Pfam" id="PF13826">
    <property type="entry name" value="Monooxy_af470-like"/>
    <property type="match status" value="1"/>
</dbReference>
<name>A0A4Y4DPT3_GLUUR</name>
<keyword evidence="2" id="KW-1185">Reference proteome</keyword>
<dbReference type="OrthoDB" id="7566033at2"/>
<accession>A0A4Y4DPT3</accession>
<reference evidence="1 2" key="1">
    <citation type="submission" date="2019-06" db="EMBL/GenBank/DDBJ databases">
        <title>Whole genome shotgun sequence of Glutamicibacter uratoxydans NBRC 15515.</title>
        <authorList>
            <person name="Hosoyama A."/>
            <person name="Uohara A."/>
            <person name="Ohji S."/>
            <person name="Ichikawa N."/>
        </authorList>
    </citation>
    <scope>NUCLEOTIDE SEQUENCE [LARGE SCALE GENOMIC DNA]</scope>
    <source>
        <strain evidence="1 2">NBRC 15515</strain>
    </source>
</reference>
<organism evidence="1 2">
    <name type="scientific">Glutamicibacter uratoxydans</name>
    <name type="common">Arthrobacter uratoxydans</name>
    <dbReference type="NCBI Taxonomy" id="43667"/>
    <lineage>
        <taxon>Bacteria</taxon>
        <taxon>Bacillati</taxon>
        <taxon>Actinomycetota</taxon>
        <taxon>Actinomycetes</taxon>
        <taxon>Micrococcales</taxon>
        <taxon>Micrococcaceae</taxon>
        <taxon>Glutamicibacter</taxon>
    </lineage>
</organism>
<dbReference type="RefSeq" id="WP_141363401.1">
    <property type="nucleotide sequence ID" value="NZ_BAAAJL010000003.1"/>
</dbReference>